<evidence type="ECO:0000313" key="1">
    <source>
        <dbReference type="EMBL" id="RXG17914.1"/>
    </source>
</evidence>
<dbReference type="Proteomes" id="UP000289821">
    <property type="component" value="Unassembled WGS sequence"/>
</dbReference>
<proteinExistence type="predicted"/>
<dbReference type="AlphaFoldDB" id="A0A4Q0NYE5"/>
<accession>A0A4Q0NYE5</accession>
<comment type="caution">
    <text evidence="1">The sequence shown here is derived from an EMBL/GenBank/DDBJ whole genome shotgun (WGS) entry which is preliminary data.</text>
</comment>
<reference evidence="1 2" key="1">
    <citation type="submission" date="2018-07" db="EMBL/GenBank/DDBJ databases">
        <title>Leeuwenhoekiella genomics.</title>
        <authorList>
            <person name="Tahon G."/>
            <person name="Willems A."/>
        </authorList>
    </citation>
    <scope>NUCLEOTIDE SEQUENCE [LARGE SCALE GENOMIC DNA]</scope>
    <source>
        <strain evidence="1 2">R-50232</strain>
    </source>
</reference>
<keyword evidence="2" id="KW-1185">Reference proteome</keyword>
<gene>
    <name evidence="1" type="ORF">DSM04_10198</name>
</gene>
<name>A0A4Q0NYE5_9FLAO</name>
<evidence type="ECO:0000313" key="2">
    <source>
        <dbReference type="Proteomes" id="UP000289821"/>
    </source>
</evidence>
<protein>
    <submittedName>
        <fullName evidence="1">Uncharacterized protein</fullName>
    </submittedName>
</protein>
<dbReference type="EMBL" id="QOVI01000001">
    <property type="protein sequence ID" value="RXG17914.1"/>
    <property type="molecule type" value="Genomic_DNA"/>
</dbReference>
<sequence length="226" mass="27645">MVSTPFTYSDIILKELDLVALETELKKRWPYRDLWFRKQNDIWDNYSNFIYHTQEFENLIERIEFTVKKFDLNKKHFFYYTVNRWYNYWSCRAVEQIFTGLEGVIAAENKKDRLVDFSIQRVKFDLKTTKFPRGFGWNLKYAQSHEQKLIKWLYLNQSMGRRFHTENRLFLIVYSSDGYHYKLKAEIAWLRTVVENYVAQFTPEQLKRPHIDETKPAYSDIIWAIR</sequence>
<organism evidence="1 2">
    <name type="scientific">Leeuwenhoekiella aestuarii</name>
    <dbReference type="NCBI Taxonomy" id="2249426"/>
    <lineage>
        <taxon>Bacteria</taxon>
        <taxon>Pseudomonadati</taxon>
        <taxon>Bacteroidota</taxon>
        <taxon>Flavobacteriia</taxon>
        <taxon>Flavobacteriales</taxon>
        <taxon>Flavobacteriaceae</taxon>
        <taxon>Leeuwenhoekiella</taxon>
    </lineage>
</organism>